<protein>
    <submittedName>
        <fullName evidence="6">MAPEG family protein</fullName>
    </submittedName>
</protein>
<gene>
    <name evidence="6" type="ORF">RM544_13550</name>
</gene>
<keyword evidence="7" id="KW-1185">Reference proteome</keyword>
<evidence type="ECO:0000256" key="4">
    <source>
        <dbReference type="ARBA" id="ARBA00023136"/>
    </source>
</evidence>
<evidence type="ECO:0000256" key="1">
    <source>
        <dbReference type="ARBA" id="ARBA00004370"/>
    </source>
</evidence>
<dbReference type="SUPFAM" id="SSF161084">
    <property type="entry name" value="MAPEG domain-like"/>
    <property type="match status" value="1"/>
</dbReference>
<comment type="caution">
    <text evidence="6">The sequence shown here is derived from an EMBL/GenBank/DDBJ whole genome shotgun (WGS) entry which is preliminary data.</text>
</comment>
<dbReference type="GO" id="GO:0016020">
    <property type="term" value="C:membrane"/>
    <property type="evidence" value="ECO:0007669"/>
    <property type="project" value="UniProtKB-SubCell"/>
</dbReference>
<comment type="subcellular location">
    <subcellularLocation>
        <location evidence="1">Membrane</location>
    </subcellularLocation>
</comment>
<dbReference type="EMBL" id="JAVRIE010000005">
    <property type="protein sequence ID" value="MDT0583569.1"/>
    <property type="molecule type" value="Genomic_DNA"/>
</dbReference>
<evidence type="ECO:0000313" key="7">
    <source>
        <dbReference type="Proteomes" id="UP001249020"/>
    </source>
</evidence>
<keyword evidence="4 5" id="KW-0472">Membrane</keyword>
<proteinExistence type="predicted"/>
<evidence type="ECO:0000256" key="3">
    <source>
        <dbReference type="ARBA" id="ARBA00022989"/>
    </source>
</evidence>
<keyword evidence="2 5" id="KW-0812">Transmembrane</keyword>
<organism evidence="6 7">
    <name type="scientific">Brumicola blandensis</name>
    <dbReference type="NCBI Taxonomy" id="3075611"/>
    <lineage>
        <taxon>Bacteria</taxon>
        <taxon>Pseudomonadati</taxon>
        <taxon>Pseudomonadota</taxon>
        <taxon>Gammaproteobacteria</taxon>
        <taxon>Alteromonadales</taxon>
        <taxon>Alteromonadaceae</taxon>
        <taxon>Brumicola</taxon>
    </lineage>
</organism>
<dbReference type="RefSeq" id="WP_311362336.1">
    <property type="nucleotide sequence ID" value="NZ_JAVRIE010000005.1"/>
</dbReference>
<reference evidence="6 7" key="1">
    <citation type="submission" date="2023-09" db="EMBL/GenBank/DDBJ databases">
        <authorList>
            <person name="Rey-Velasco X."/>
        </authorList>
    </citation>
    <scope>NUCLEOTIDE SEQUENCE [LARGE SCALE GENOMIC DNA]</scope>
    <source>
        <strain evidence="6 7">W409</strain>
    </source>
</reference>
<evidence type="ECO:0000256" key="2">
    <source>
        <dbReference type="ARBA" id="ARBA00022692"/>
    </source>
</evidence>
<feature type="transmembrane region" description="Helical" evidence="5">
    <location>
        <begin position="6"/>
        <end position="25"/>
    </location>
</feature>
<sequence>MNETIITLLGYISIILILLLMLAGYRSAITFSGKKKGLKFQADGSDVPELGQRLTRVHANAVECFSFIGGTLILAIATDSTAITNGLAYVLLLARVLQALVHLVSTSNVAIQVRFVFFLVQFGIVIYWVFKLLQKFL</sequence>
<keyword evidence="3 5" id="KW-1133">Transmembrane helix</keyword>
<dbReference type="InterPro" id="IPR001129">
    <property type="entry name" value="Membr-assoc_MAPEG"/>
</dbReference>
<evidence type="ECO:0000313" key="6">
    <source>
        <dbReference type="EMBL" id="MDT0583569.1"/>
    </source>
</evidence>
<dbReference type="Proteomes" id="UP001249020">
    <property type="component" value="Unassembled WGS sequence"/>
</dbReference>
<feature type="transmembrane region" description="Helical" evidence="5">
    <location>
        <begin position="111"/>
        <end position="130"/>
    </location>
</feature>
<dbReference type="Pfam" id="PF01124">
    <property type="entry name" value="MAPEG"/>
    <property type="match status" value="1"/>
</dbReference>
<dbReference type="InterPro" id="IPR023352">
    <property type="entry name" value="MAPEG-like_dom_sf"/>
</dbReference>
<name>A0AAW8R3G3_9ALTE</name>
<evidence type="ECO:0000256" key="5">
    <source>
        <dbReference type="SAM" id="Phobius"/>
    </source>
</evidence>
<accession>A0AAW8R3G3</accession>
<dbReference type="AlphaFoldDB" id="A0AAW8R3G3"/>
<dbReference type="Gene3D" id="1.20.120.550">
    <property type="entry name" value="Membrane associated eicosanoid/glutathione metabolism-like domain"/>
    <property type="match status" value="1"/>
</dbReference>